<sequence>MGPSWQIVGFRQQGMVFLQSSRAQVPTRSSSQSVRGVWILEGHRTDKPILAAAGTNCIGVKKALVFYKGRPPKGIKTDWVMHEYRVTGSSSSQPQKQNGSMRFDDWVLCRVRKKGNFPAAGDEVTETCSPTESSPAISRQSEEKSVMENSCFSTADLFCNDDPLLDYNVFDFYEGRETAAEALDPVCSMRYSDHGGMTVYGAWKRKLSVGLLDESMLQLQPGKRVQCSPDGLLSTASSVSANQFFPDFFL</sequence>
<keyword evidence="3" id="KW-0804">Transcription</keyword>
<feature type="region of interest" description="Disordered" evidence="5">
    <location>
        <begin position="120"/>
        <end position="142"/>
    </location>
</feature>
<dbReference type="InterPro" id="IPR036093">
    <property type="entry name" value="NAC_dom_sf"/>
</dbReference>
<dbReference type="PANTHER" id="PTHR31719:SF157">
    <property type="entry name" value="NAC TRANSCRIPTION FACTOR-LIKE PROTEIN"/>
    <property type="match status" value="1"/>
</dbReference>
<dbReference type="EMBL" id="JBBWWR010000020">
    <property type="protein sequence ID" value="KAK8939594.1"/>
    <property type="molecule type" value="Genomic_DNA"/>
</dbReference>
<evidence type="ECO:0000256" key="5">
    <source>
        <dbReference type="SAM" id="MobiDB-lite"/>
    </source>
</evidence>
<keyword evidence="8" id="KW-1185">Reference proteome</keyword>
<dbReference type="Pfam" id="PF02365">
    <property type="entry name" value="NAM"/>
    <property type="match status" value="1"/>
</dbReference>
<evidence type="ECO:0000256" key="1">
    <source>
        <dbReference type="ARBA" id="ARBA00023015"/>
    </source>
</evidence>
<evidence type="ECO:0000256" key="4">
    <source>
        <dbReference type="ARBA" id="ARBA00023242"/>
    </source>
</evidence>
<evidence type="ECO:0000256" key="3">
    <source>
        <dbReference type="ARBA" id="ARBA00023163"/>
    </source>
</evidence>
<dbReference type="InterPro" id="IPR003441">
    <property type="entry name" value="NAC-dom"/>
</dbReference>
<dbReference type="PANTHER" id="PTHR31719">
    <property type="entry name" value="NAC TRANSCRIPTION FACTOR 56"/>
    <property type="match status" value="1"/>
</dbReference>
<name>A0ABR2LG73_9ASPA</name>
<keyword evidence="4" id="KW-0539">Nucleus</keyword>
<comment type="caution">
    <text evidence="7">The sequence shown here is derived from an EMBL/GenBank/DDBJ whole genome shotgun (WGS) entry which is preliminary data.</text>
</comment>
<accession>A0ABR2LG73</accession>
<feature type="compositionally biased region" description="Polar residues" evidence="5">
    <location>
        <begin position="126"/>
        <end position="139"/>
    </location>
</feature>
<protein>
    <submittedName>
        <fullName evidence="7">NAC transcription factor NAM-B2</fullName>
    </submittedName>
</protein>
<evidence type="ECO:0000313" key="8">
    <source>
        <dbReference type="Proteomes" id="UP001412067"/>
    </source>
</evidence>
<feature type="domain" description="NAC" evidence="6">
    <location>
        <begin position="1"/>
        <end position="114"/>
    </location>
</feature>
<organism evidence="7 8">
    <name type="scientific">Platanthera guangdongensis</name>
    <dbReference type="NCBI Taxonomy" id="2320717"/>
    <lineage>
        <taxon>Eukaryota</taxon>
        <taxon>Viridiplantae</taxon>
        <taxon>Streptophyta</taxon>
        <taxon>Embryophyta</taxon>
        <taxon>Tracheophyta</taxon>
        <taxon>Spermatophyta</taxon>
        <taxon>Magnoliopsida</taxon>
        <taxon>Liliopsida</taxon>
        <taxon>Asparagales</taxon>
        <taxon>Orchidaceae</taxon>
        <taxon>Orchidoideae</taxon>
        <taxon>Orchideae</taxon>
        <taxon>Orchidinae</taxon>
        <taxon>Platanthera</taxon>
    </lineage>
</organism>
<keyword evidence="1" id="KW-0805">Transcription regulation</keyword>
<gene>
    <name evidence="7" type="primary">NAM-B2</name>
    <name evidence="7" type="ORF">KSP40_PGU022277</name>
</gene>
<dbReference type="Proteomes" id="UP001412067">
    <property type="component" value="Unassembled WGS sequence"/>
</dbReference>
<evidence type="ECO:0000256" key="2">
    <source>
        <dbReference type="ARBA" id="ARBA00023125"/>
    </source>
</evidence>
<proteinExistence type="predicted"/>
<keyword evidence="2" id="KW-0238">DNA-binding</keyword>
<dbReference type="PROSITE" id="PS51005">
    <property type="entry name" value="NAC"/>
    <property type="match status" value="1"/>
</dbReference>
<reference evidence="7 8" key="1">
    <citation type="journal article" date="2022" name="Nat. Plants">
        <title>Genomes of leafy and leafless Platanthera orchids illuminate the evolution of mycoheterotrophy.</title>
        <authorList>
            <person name="Li M.H."/>
            <person name="Liu K.W."/>
            <person name="Li Z."/>
            <person name="Lu H.C."/>
            <person name="Ye Q.L."/>
            <person name="Zhang D."/>
            <person name="Wang J.Y."/>
            <person name="Li Y.F."/>
            <person name="Zhong Z.M."/>
            <person name="Liu X."/>
            <person name="Yu X."/>
            <person name="Liu D.K."/>
            <person name="Tu X.D."/>
            <person name="Liu B."/>
            <person name="Hao Y."/>
            <person name="Liao X.Y."/>
            <person name="Jiang Y.T."/>
            <person name="Sun W.H."/>
            <person name="Chen J."/>
            <person name="Chen Y.Q."/>
            <person name="Ai Y."/>
            <person name="Zhai J.W."/>
            <person name="Wu S.S."/>
            <person name="Zhou Z."/>
            <person name="Hsiao Y.Y."/>
            <person name="Wu W.L."/>
            <person name="Chen Y.Y."/>
            <person name="Lin Y.F."/>
            <person name="Hsu J.L."/>
            <person name="Li C.Y."/>
            <person name="Wang Z.W."/>
            <person name="Zhao X."/>
            <person name="Zhong W.Y."/>
            <person name="Ma X.K."/>
            <person name="Ma L."/>
            <person name="Huang J."/>
            <person name="Chen G.Z."/>
            <person name="Huang M.Z."/>
            <person name="Huang L."/>
            <person name="Peng D.H."/>
            <person name="Luo Y.B."/>
            <person name="Zou S.Q."/>
            <person name="Chen S.P."/>
            <person name="Lan S."/>
            <person name="Tsai W.C."/>
            <person name="Van de Peer Y."/>
            <person name="Liu Z.J."/>
        </authorList>
    </citation>
    <scope>NUCLEOTIDE SEQUENCE [LARGE SCALE GENOMIC DNA]</scope>
    <source>
        <strain evidence="7">Lor288</strain>
    </source>
</reference>
<dbReference type="SUPFAM" id="SSF101941">
    <property type="entry name" value="NAC domain"/>
    <property type="match status" value="1"/>
</dbReference>
<evidence type="ECO:0000313" key="7">
    <source>
        <dbReference type="EMBL" id="KAK8939594.1"/>
    </source>
</evidence>
<dbReference type="Gene3D" id="2.170.150.80">
    <property type="entry name" value="NAC domain"/>
    <property type="match status" value="1"/>
</dbReference>
<evidence type="ECO:0000259" key="6">
    <source>
        <dbReference type="PROSITE" id="PS51005"/>
    </source>
</evidence>